<dbReference type="CDD" id="cd03112">
    <property type="entry name" value="CobW-like"/>
    <property type="match status" value="1"/>
</dbReference>
<name>F4RST0_MELLP</name>
<protein>
    <recommendedName>
        <fullName evidence="1">CobW/HypB/UreG nucleotide-binding domain-containing protein</fullName>
    </recommendedName>
</protein>
<dbReference type="PANTHER" id="PTHR13748">
    <property type="entry name" value="COBW-RELATED"/>
    <property type="match status" value="1"/>
</dbReference>
<dbReference type="HOGENOM" id="CLU_017452_6_1_1"/>
<evidence type="ECO:0000313" key="3">
    <source>
        <dbReference type="Proteomes" id="UP000001072"/>
    </source>
</evidence>
<reference evidence="3" key="1">
    <citation type="journal article" date="2011" name="Proc. Natl. Acad. Sci. U.S.A.">
        <title>Obligate biotrophy features unraveled by the genomic analysis of rust fungi.</title>
        <authorList>
            <person name="Duplessis S."/>
            <person name="Cuomo C.A."/>
            <person name="Lin Y.-C."/>
            <person name="Aerts A."/>
            <person name="Tisserant E."/>
            <person name="Veneault-Fourrey C."/>
            <person name="Joly D.L."/>
            <person name="Hacquard S."/>
            <person name="Amselem J."/>
            <person name="Cantarel B.L."/>
            <person name="Chiu R."/>
            <person name="Coutinho P.M."/>
            <person name="Feau N."/>
            <person name="Field M."/>
            <person name="Frey P."/>
            <person name="Gelhaye E."/>
            <person name="Goldberg J."/>
            <person name="Grabherr M.G."/>
            <person name="Kodira C.D."/>
            <person name="Kohler A."/>
            <person name="Kuees U."/>
            <person name="Lindquist E.A."/>
            <person name="Lucas S.M."/>
            <person name="Mago R."/>
            <person name="Mauceli E."/>
            <person name="Morin E."/>
            <person name="Murat C."/>
            <person name="Pangilinan J.L."/>
            <person name="Park R."/>
            <person name="Pearson M."/>
            <person name="Quesneville H."/>
            <person name="Rouhier N."/>
            <person name="Sakthikumar S."/>
            <person name="Salamov A.A."/>
            <person name="Schmutz J."/>
            <person name="Selles B."/>
            <person name="Shapiro H."/>
            <person name="Tanguay P."/>
            <person name="Tuskan G.A."/>
            <person name="Henrissat B."/>
            <person name="Van de Peer Y."/>
            <person name="Rouze P."/>
            <person name="Ellis J.G."/>
            <person name="Dodds P.N."/>
            <person name="Schein J.E."/>
            <person name="Zhong S."/>
            <person name="Hamelin R.C."/>
            <person name="Grigoriev I.V."/>
            <person name="Szabo L.J."/>
            <person name="Martin F."/>
        </authorList>
    </citation>
    <scope>NUCLEOTIDE SEQUENCE [LARGE SCALE GENOMIC DNA]</scope>
    <source>
        <strain evidence="3">98AG31 / pathotype 3-4-7</strain>
    </source>
</reference>
<dbReference type="GO" id="GO:0005737">
    <property type="term" value="C:cytoplasm"/>
    <property type="evidence" value="ECO:0007669"/>
    <property type="project" value="TreeGrafter"/>
</dbReference>
<keyword evidence="3" id="KW-1185">Reference proteome</keyword>
<dbReference type="AlphaFoldDB" id="F4RST0"/>
<dbReference type="RefSeq" id="XP_007412178.1">
    <property type="nucleotide sequence ID" value="XM_007412116.1"/>
</dbReference>
<proteinExistence type="predicted"/>
<dbReference type="InterPro" id="IPR051316">
    <property type="entry name" value="Zinc-reg_GTPase_activator"/>
</dbReference>
<dbReference type="STRING" id="747676.F4RST0"/>
<dbReference type="GeneID" id="18927638"/>
<organism evidence="3">
    <name type="scientific">Melampsora larici-populina (strain 98AG31 / pathotype 3-4-7)</name>
    <name type="common">Poplar leaf rust fungus</name>
    <dbReference type="NCBI Taxonomy" id="747676"/>
    <lineage>
        <taxon>Eukaryota</taxon>
        <taxon>Fungi</taxon>
        <taxon>Dikarya</taxon>
        <taxon>Basidiomycota</taxon>
        <taxon>Pucciniomycotina</taxon>
        <taxon>Pucciniomycetes</taxon>
        <taxon>Pucciniales</taxon>
        <taxon>Melampsoraceae</taxon>
        <taxon>Melampsora</taxon>
    </lineage>
</organism>
<dbReference type="SUPFAM" id="SSF52540">
    <property type="entry name" value="P-loop containing nucleoside triphosphate hydrolases"/>
    <property type="match status" value="1"/>
</dbReference>
<sequence length="168" mass="19001">MSGRKVPVTILSGQLGSGKSTLLRRILKNQSNFKFAVIMNEFAQTADIEGKTIQLTVANEGTEFQEWLELDNGCLCCSAQDHGVRAIESLMQRRGSFELWLRILVFWNKTGVADPSQIATLFWLDSALESVLYLDGILITVDSLNLEMVSLFHCFDFLFISLFFPKRK</sequence>
<dbReference type="Pfam" id="PF02492">
    <property type="entry name" value="cobW"/>
    <property type="match status" value="1"/>
</dbReference>
<dbReference type="eggNOG" id="KOG2743">
    <property type="taxonomic scope" value="Eukaryota"/>
</dbReference>
<dbReference type="KEGG" id="mlr:MELLADRAFT_37394"/>
<dbReference type="EMBL" id="GL883118">
    <property type="protein sequence ID" value="EGG04387.1"/>
    <property type="molecule type" value="Genomic_DNA"/>
</dbReference>
<dbReference type="OrthoDB" id="258627at2759"/>
<dbReference type="Proteomes" id="UP000001072">
    <property type="component" value="Unassembled WGS sequence"/>
</dbReference>
<feature type="domain" description="CobW/HypB/UreG nucleotide-binding" evidence="1">
    <location>
        <begin position="7"/>
        <end position="146"/>
    </location>
</feature>
<dbReference type="Gene3D" id="3.40.50.300">
    <property type="entry name" value="P-loop containing nucleotide triphosphate hydrolases"/>
    <property type="match status" value="1"/>
</dbReference>
<gene>
    <name evidence="2" type="ORF">MELLADRAFT_37394</name>
</gene>
<accession>F4RST0</accession>
<evidence type="ECO:0000259" key="1">
    <source>
        <dbReference type="Pfam" id="PF02492"/>
    </source>
</evidence>
<dbReference type="InParanoid" id="F4RST0"/>
<dbReference type="InterPro" id="IPR027417">
    <property type="entry name" value="P-loop_NTPase"/>
</dbReference>
<dbReference type="VEuPathDB" id="FungiDB:MELLADRAFT_37394"/>
<evidence type="ECO:0000313" key="2">
    <source>
        <dbReference type="EMBL" id="EGG04387.1"/>
    </source>
</evidence>
<dbReference type="InterPro" id="IPR003495">
    <property type="entry name" value="CobW/HypB/UreG_nucleotide-bd"/>
</dbReference>
<dbReference type="PANTHER" id="PTHR13748:SF31">
    <property type="entry name" value="ZINC-REGULATED GTPASE METALLOPROTEIN ACTIVATOR 1A-RELATED"/>
    <property type="match status" value="1"/>
</dbReference>